<feature type="non-terminal residue" evidence="2">
    <location>
        <position position="253"/>
    </location>
</feature>
<accession>A0AAD2CQ92</accession>
<feature type="compositionally biased region" description="Basic residues" evidence="1">
    <location>
        <begin position="68"/>
        <end position="78"/>
    </location>
</feature>
<evidence type="ECO:0000313" key="2">
    <source>
        <dbReference type="EMBL" id="CAJ1939492.1"/>
    </source>
</evidence>
<feature type="compositionally biased region" description="Low complexity" evidence="1">
    <location>
        <begin position="129"/>
        <end position="141"/>
    </location>
</feature>
<keyword evidence="3" id="KW-1185">Reference proteome</keyword>
<feature type="compositionally biased region" description="Low complexity" evidence="1">
    <location>
        <begin position="240"/>
        <end position="253"/>
    </location>
</feature>
<feature type="region of interest" description="Disordered" evidence="1">
    <location>
        <begin position="1"/>
        <end position="182"/>
    </location>
</feature>
<gene>
    <name evidence="2" type="ORF">CYCCA115_LOCUS6612</name>
</gene>
<feature type="compositionally biased region" description="Basic and acidic residues" evidence="1">
    <location>
        <begin position="46"/>
        <end position="61"/>
    </location>
</feature>
<reference evidence="2" key="1">
    <citation type="submission" date="2023-08" db="EMBL/GenBank/DDBJ databases">
        <authorList>
            <person name="Audoor S."/>
            <person name="Bilcke G."/>
        </authorList>
    </citation>
    <scope>NUCLEOTIDE SEQUENCE</scope>
</reference>
<organism evidence="2 3">
    <name type="scientific">Cylindrotheca closterium</name>
    <dbReference type="NCBI Taxonomy" id="2856"/>
    <lineage>
        <taxon>Eukaryota</taxon>
        <taxon>Sar</taxon>
        <taxon>Stramenopiles</taxon>
        <taxon>Ochrophyta</taxon>
        <taxon>Bacillariophyta</taxon>
        <taxon>Bacillariophyceae</taxon>
        <taxon>Bacillariophycidae</taxon>
        <taxon>Bacillariales</taxon>
        <taxon>Bacillariaceae</taxon>
        <taxon>Cylindrotheca</taxon>
    </lineage>
</organism>
<name>A0AAD2CQ92_9STRA</name>
<feature type="compositionally biased region" description="Basic and acidic residues" evidence="1">
    <location>
        <begin position="1"/>
        <end position="10"/>
    </location>
</feature>
<evidence type="ECO:0000256" key="1">
    <source>
        <dbReference type="SAM" id="MobiDB-lite"/>
    </source>
</evidence>
<feature type="compositionally biased region" description="Basic and acidic residues" evidence="1">
    <location>
        <begin position="92"/>
        <end position="104"/>
    </location>
</feature>
<feature type="compositionally biased region" description="Low complexity" evidence="1">
    <location>
        <begin position="79"/>
        <end position="91"/>
    </location>
</feature>
<comment type="caution">
    <text evidence="2">The sequence shown here is derived from an EMBL/GenBank/DDBJ whole genome shotgun (WGS) entry which is preliminary data.</text>
</comment>
<proteinExistence type="predicted"/>
<feature type="compositionally biased region" description="Basic and acidic residues" evidence="1">
    <location>
        <begin position="220"/>
        <end position="234"/>
    </location>
</feature>
<dbReference type="Proteomes" id="UP001295423">
    <property type="component" value="Unassembled WGS sequence"/>
</dbReference>
<protein>
    <submittedName>
        <fullName evidence="2">Uncharacterized protein</fullName>
    </submittedName>
</protein>
<evidence type="ECO:0000313" key="3">
    <source>
        <dbReference type="Proteomes" id="UP001295423"/>
    </source>
</evidence>
<dbReference type="AlphaFoldDB" id="A0AAD2CQ92"/>
<feature type="region of interest" description="Disordered" evidence="1">
    <location>
        <begin position="207"/>
        <end position="253"/>
    </location>
</feature>
<sequence length="253" mass="28015">MGNKRYRQDANKAAQSKSQTMRRKSSLGSTASDPKEQHNAILPELVGEKLRQMNDSSHHSCTDSGSRSQRRSLSRKISQRSSSRSSKVSISVRDELEDKMDRMQASDLPSASSLKKKYGSRGNHATPQRSSSNTSKGNRSSRSVRQRSFHSSCSSSDRHRRRNSRNDNRDGKGSTAVVDNGSIVINMDSSEISIDETTPGAYRVGSMGRINALSPNTHYEQSDGSHSDEERDLQTRIPPRSSRSRGSQSNAIE</sequence>
<dbReference type="EMBL" id="CAKOGP040000802">
    <property type="protein sequence ID" value="CAJ1939492.1"/>
    <property type="molecule type" value="Genomic_DNA"/>
</dbReference>